<dbReference type="SUPFAM" id="SSF117839">
    <property type="entry name" value="WWE domain"/>
    <property type="match status" value="1"/>
</dbReference>
<dbReference type="Proteomes" id="UP000663854">
    <property type="component" value="Unassembled WGS sequence"/>
</dbReference>
<dbReference type="Proteomes" id="UP000663870">
    <property type="component" value="Unassembled WGS sequence"/>
</dbReference>
<feature type="domain" description="WWE" evidence="1">
    <location>
        <begin position="33"/>
        <end position="114"/>
    </location>
</feature>
<dbReference type="InterPro" id="IPR037197">
    <property type="entry name" value="WWE_dom_sf"/>
</dbReference>
<dbReference type="PROSITE" id="PS50918">
    <property type="entry name" value="WWE"/>
    <property type="match status" value="1"/>
</dbReference>
<dbReference type="Pfam" id="PF02825">
    <property type="entry name" value="WWE"/>
    <property type="match status" value="1"/>
</dbReference>
<evidence type="ECO:0000313" key="2">
    <source>
        <dbReference type="EMBL" id="CAF1030236.1"/>
    </source>
</evidence>
<dbReference type="Gene3D" id="3.30.720.50">
    <property type="match status" value="1"/>
</dbReference>
<dbReference type="EMBL" id="CAJNOH010000405">
    <property type="protein sequence ID" value="CAF1030236.1"/>
    <property type="molecule type" value="Genomic_DNA"/>
</dbReference>
<evidence type="ECO:0000313" key="3">
    <source>
        <dbReference type="EMBL" id="CAF1160146.1"/>
    </source>
</evidence>
<proteinExistence type="predicted"/>
<protein>
    <recommendedName>
        <fullName evidence="1">WWE domain-containing protein</fullName>
    </recommendedName>
</protein>
<keyword evidence="4" id="KW-1185">Reference proteome</keyword>
<dbReference type="EMBL" id="CAJNOL010000670">
    <property type="protein sequence ID" value="CAF1160146.1"/>
    <property type="molecule type" value="Genomic_DNA"/>
</dbReference>
<accession>A0A814THF7</accession>
<dbReference type="AlphaFoldDB" id="A0A814THF7"/>
<gene>
    <name evidence="3" type="ORF">JXQ802_LOCUS22213</name>
    <name evidence="2" type="ORF">PYM288_LOCUS16095</name>
</gene>
<sequence length="116" mass="13458">MHSFTFSFFLFRATPTHSQKQVTNTPTKKNKSDFIAVDEDMSGNPQWFWNAASNPFSKSEPPNWTPYSDADNAKIENAFQKGDTKLQLGNYAIHINERMQVNQNDFSRQRPIKRVE</sequence>
<name>A0A814THF7_9BILA</name>
<evidence type="ECO:0000313" key="4">
    <source>
        <dbReference type="Proteomes" id="UP000663870"/>
    </source>
</evidence>
<evidence type="ECO:0000259" key="1">
    <source>
        <dbReference type="PROSITE" id="PS50918"/>
    </source>
</evidence>
<organism evidence="3 4">
    <name type="scientific">Rotaria sordida</name>
    <dbReference type="NCBI Taxonomy" id="392033"/>
    <lineage>
        <taxon>Eukaryota</taxon>
        <taxon>Metazoa</taxon>
        <taxon>Spiralia</taxon>
        <taxon>Gnathifera</taxon>
        <taxon>Rotifera</taxon>
        <taxon>Eurotatoria</taxon>
        <taxon>Bdelloidea</taxon>
        <taxon>Philodinida</taxon>
        <taxon>Philodinidae</taxon>
        <taxon>Rotaria</taxon>
    </lineage>
</organism>
<reference evidence="3" key="1">
    <citation type="submission" date="2021-02" db="EMBL/GenBank/DDBJ databases">
        <authorList>
            <person name="Nowell W R."/>
        </authorList>
    </citation>
    <scope>NUCLEOTIDE SEQUENCE</scope>
</reference>
<dbReference type="InterPro" id="IPR004170">
    <property type="entry name" value="WWE_dom"/>
</dbReference>
<comment type="caution">
    <text evidence="3">The sequence shown here is derived from an EMBL/GenBank/DDBJ whole genome shotgun (WGS) entry which is preliminary data.</text>
</comment>